<dbReference type="Pfam" id="PF01363">
    <property type="entry name" value="FYVE"/>
    <property type="match status" value="1"/>
</dbReference>
<dbReference type="PANTHER" id="PTHR46715:SF1">
    <property type="entry name" value="1-PHOSPHATIDYLINOSITOL 3-PHOSPHATE 5-KINASE"/>
    <property type="match status" value="1"/>
</dbReference>
<dbReference type="InterPro" id="IPR027484">
    <property type="entry name" value="PInositol-4-P-5-kinase_N"/>
</dbReference>
<dbReference type="SUPFAM" id="SSF52029">
    <property type="entry name" value="GroEL apical domain-like"/>
    <property type="match status" value="1"/>
</dbReference>
<dbReference type="GO" id="GO:0000285">
    <property type="term" value="F:1-phosphatidylinositol-3-phosphate 5-kinase activity"/>
    <property type="evidence" value="ECO:0007669"/>
    <property type="project" value="UniProtKB-EC"/>
</dbReference>
<comment type="subcellular location">
    <subcellularLocation>
        <location evidence="1">Endosome membrane</location>
    </subcellularLocation>
</comment>
<comment type="catalytic activity">
    <reaction evidence="13">
        <text>a 1,2-diacyl-sn-glycero-3-phospho-(1D-myo-inositol-3-phosphate) + ATP = a 1,2-diacyl-sn-glycero-3-phospho-(1D-myo-inositol-3,5-bisphosphate) + ADP + H(+)</text>
        <dbReference type="Rhea" id="RHEA:13609"/>
        <dbReference type="ChEBI" id="CHEBI:15378"/>
        <dbReference type="ChEBI" id="CHEBI:30616"/>
        <dbReference type="ChEBI" id="CHEBI:57923"/>
        <dbReference type="ChEBI" id="CHEBI:58088"/>
        <dbReference type="ChEBI" id="CHEBI:456216"/>
        <dbReference type="EC" id="2.7.1.150"/>
    </reaction>
    <physiologicalReaction direction="left-to-right" evidence="13">
        <dbReference type="Rhea" id="RHEA:13610"/>
    </physiologicalReaction>
</comment>
<dbReference type="CDD" id="cd15725">
    <property type="entry name" value="FYVE_PIKfyve_Fab1"/>
    <property type="match status" value="1"/>
</dbReference>
<evidence type="ECO:0000256" key="1">
    <source>
        <dbReference type="ARBA" id="ARBA00004608"/>
    </source>
</evidence>
<dbReference type="Gene3D" id="3.50.7.10">
    <property type="entry name" value="GroEL"/>
    <property type="match status" value="1"/>
</dbReference>
<evidence type="ECO:0000256" key="7">
    <source>
        <dbReference type="ARBA" id="ARBA00022753"/>
    </source>
</evidence>
<dbReference type="Pfam" id="PF01504">
    <property type="entry name" value="PIP5K"/>
    <property type="match status" value="1"/>
</dbReference>
<dbReference type="GO" id="GO:0052810">
    <property type="term" value="F:1-phosphatidylinositol-5-kinase activity"/>
    <property type="evidence" value="ECO:0007669"/>
    <property type="project" value="UniProtKB-ARBA"/>
</dbReference>
<dbReference type="SMART" id="SM00064">
    <property type="entry name" value="FYVE"/>
    <property type="match status" value="1"/>
</dbReference>
<name>A0A5E4MYU9_9HEMI</name>
<dbReference type="InterPro" id="IPR017455">
    <property type="entry name" value="Znf_FYVE-rel"/>
</dbReference>
<dbReference type="PANTHER" id="PTHR46715">
    <property type="entry name" value="1-PHOSPHATIDYLINOSITOL 3-PHOSPHATE 5-KINASE"/>
    <property type="match status" value="1"/>
</dbReference>
<dbReference type="SUPFAM" id="SSF46785">
    <property type="entry name" value="Winged helix' DNA-binding domain"/>
    <property type="match status" value="1"/>
</dbReference>
<evidence type="ECO:0000313" key="20">
    <source>
        <dbReference type="Proteomes" id="UP000325440"/>
    </source>
</evidence>
<dbReference type="Gene3D" id="1.10.10.10">
    <property type="entry name" value="Winged helix-like DNA-binding domain superfamily/Winged helix DNA-binding domain"/>
    <property type="match status" value="1"/>
</dbReference>
<dbReference type="FunFam" id="3.50.7.10:FF:000007">
    <property type="entry name" value="1-phosphatidylinositol 3-phosphate 5-kinase isoform X1"/>
    <property type="match status" value="1"/>
</dbReference>
<keyword evidence="5" id="KW-0479">Metal-binding</keyword>
<evidence type="ECO:0000256" key="6">
    <source>
        <dbReference type="ARBA" id="ARBA00022741"/>
    </source>
</evidence>
<dbReference type="Gene3D" id="3.30.800.10">
    <property type="entry name" value="Phosphatidylinositol Phosphate Kinase II Beta"/>
    <property type="match status" value="1"/>
</dbReference>
<keyword evidence="12" id="KW-0472">Membrane</keyword>
<dbReference type="GO" id="GO:0032438">
    <property type="term" value="P:melanosome organization"/>
    <property type="evidence" value="ECO:0007669"/>
    <property type="project" value="TreeGrafter"/>
</dbReference>
<dbReference type="EMBL" id="CABPRJ010001434">
    <property type="protein sequence ID" value="VVC36575.1"/>
    <property type="molecule type" value="Genomic_DNA"/>
</dbReference>
<dbReference type="GO" id="GO:0035556">
    <property type="term" value="P:intracellular signal transduction"/>
    <property type="evidence" value="ECO:0007669"/>
    <property type="project" value="InterPro"/>
</dbReference>
<protein>
    <recommendedName>
        <fullName evidence="2">1-phosphatidylinositol-3-phosphate 5-kinase</fullName>
        <ecNumber evidence="2">2.7.1.150</ecNumber>
    </recommendedName>
</protein>
<dbReference type="FunFam" id="3.30.810.10:FF:000001">
    <property type="entry name" value="1-phosphatidylinositol 3-phosphate 5-kinase FAB1"/>
    <property type="match status" value="1"/>
</dbReference>
<reference evidence="19 20" key="1">
    <citation type="submission" date="2019-08" db="EMBL/GenBank/DDBJ databases">
        <authorList>
            <person name="Alioto T."/>
            <person name="Alioto T."/>
            <person name="Gomez Garrido J."/>
        </authorList>
    </citation>
    <scope>NUCLEOTIDE SEQUENCE [LARGE SCALE GENOMIC DNA]</scope>
</reference>
<dbReference type="GO" id="GO:1903426">
    <property type="term" value="P:regulation of reactive oxygen species biosynthetic process"/>
    <property type="evidence" value="ECO:0007669"/>
    <property type="project" value="TreeGrafter"/>
</dbReference>
<dbReference type="CDD" id="cd03334">
    <property type="entry name" value="Fab1_TCP"/>
    <property type="match status" value="1"/>
</dbReference>
<dbReference type="EC" id="2.7.1.150" evidence="2"/>
<dbReference type="CDD" id="cd17300">
    <property type="entry name" value="PIPKc_PIKfyve"/>
    <property type="match status" value="1"/>
</dbReference>
<keyword evidence="6 15" id="KW-0547">Nucleotide-binding</keyword>
<dbReference type="SUPFAM" id="SSF56104">
    <property type="entry name" value="SAICAR synthase-like"/>
    <property type="match status" value="1"/>
</dbReference>
<keyword evidence="20" id="KW-1185">Reference proteome</keyword>
<evidence type="ECO:0000259" key="17">
    <source>
        <dbReference type="PROSITE" id="PS50186"/>
    </source>
</evidence>
<feature type="domain" description="FYVE-type" evidence="16">
    <location>
        <begin position="112"/>
        <end position="167"/>
    </location>
</feature>
<evidence type="ECO:0000259" key="16">
    <source>
        <dbReference type="PROSITE" id="PS50178"/>
    </source>
</evidence>
<dbReference type="Proteomes" id="UP000325440">
    <property type="component" value="Unassembled WGS sequence"/>
</dbReference>
<keyword evidence="7" id="KW-0967">Endosome</keyword>
<dbReference type="InterPro" id="IPR036390">
    <property type="entry name" value="WH_DNA-bd_sf"/>
</dbReference>
<dbReference type="SMART" id="SM00330">
    <property type="entry name" value="PIPKc"/>
    <property type="match status" value="1"/>
</dbReference>
<evidence type="ECO:0000256" key="12">
    <source>
        <dbReference type="ARBA" id="ARBA00023136"/>
    </source>
</evidence>
<dbReference type="PROSITE" id="PS50178">
    <property type="entry name" value="ZF_FYVE"/>
    <property type="match status" value="1"/>
</dbReference>
<evidence type="ECO:0000256" key="14">
    <source>
        <dbReference type="PROSITE-ProRule" id="PRU00091"/>
    </source>
</evidence>
<organism evidence="19 20">
    <name type="scientific">Cinara cedri</name>
    <dbReference type="NCBI Taxonomy" id="506608"/>
    <lineage>
        <taxon>Eukaryota</taxon>
        <taxon>Metazoa</taxon>
        <taxon>Ecdysozoa</taxon>
        <taxon>Arthropoda</taxon>
        <taxon>Hexapoda</taxon>
        <taxon>Insecta</taxon>
        <taxon>Pterygota</taxon>
        <taxon>Neoptera</taxon>
        <taxon>Paraneoptera</taxon>
        <taxon>Hemiptera</taxon>
        <taxon>Sternorrhyncha</taxon>
        <taxon>Aphidomorpha</taxon>
        <taxon>Aphidoidea</taxon>
        <taxon>Aphididae</taxon>
        <taxon>Lachninae</taxon>
        <taxon>Cinara</taxon>
    </lineage>
</organism>
<evidence type="ECO:0000256" key="2">
    <source>
        <dbReference type="ARBA" id="ARBA00012009"/>
    </source>
</evidence>
<keyword evidence="10" id="KW-0862">Zinc</keyword>
<dbReference type="Gene3D" id="3.30.810.10">
    <property type="entry name" value="2-Layer Sandwich"/>
    <property type="match status" value="1"/>
</dbReference>
<dbReference type="PROSITE" id="PS50186">
    <property type="entry name" value="DEP"/>
    <property type="match status" value="1"/>
</dbReference>
<dbReference type="InterPro" id="IPR000591">
    <property type="entry name" value="DEP_dom"/>
</dbReference>
<keyword evidence="9 15" id="KW-0418">Kinase</keyword>
<evidence type="ECO:0000313" key="19">
    <source>
        <dbReference type="EMBL" id="VVC36575.1"/>
    </source>
</evidence>
<dbReference type="InterPro" id="IPR027483">
    <property type="entry name" value="PInositol-4-P-4/5-kinase_C_sf"/>
</dbReference>
<dbReference type="Gene3D" id="3.30.40.10">
    <property type="entry name" value="Zinc/RING finger domain, C3HC4 (zinc finger)"/>
    <property type="match status" value="1"/>
</dbReference>
<sequence>MTNLHNTTALTEFTPLSPDREQSAVGSFISKVFNFKTRPINVDDDSTKVKTQLLVNDDQTKKGTLDSSQTLETIDSRNLPNILKRISSLIPIRSVDYSTCKNNDLKQYWMPDSVSKECYECCEKFTTFRRRHHCRLCGQIFCSKCCNQEIPGKIMGCSGGLRVCTYCCKVVLSYLQSTAKNTVLSPDLLHLKNELLSNVSTKHLETKVEIINSPSRKISIGYQEENFALPGSSTLSRLSPNAIDSNVSENLNNLFKEITQVNGGISLKTHRYHLRSYHSCFLGLNLIDWLINHGKVSSRISVAACLSFLVDSIAVSSANNHCIVELSLYYRVEKQSSTVSNESFKLDFDLHNNTVQMSKRIVQKKTNSVVELRPIDILIKQLLDTINNTYQLNNFDTIKNWSIPEKLSNCNNEAHIFNHLTNIFEDHKLNFVKQILDKNGLSKNWVDTLLALSDLIIKELKPGLSTNSGNMSICHYLQIKKIEGGDQSDSCIVSGIVCSKNIANKKMASRIFRPKILLLQCSIIYQRVEGKLLSLEPVIMQEQDYFKNIVNRIVSMKPDIIMVHKCVSRIAQELFNQNGVTLVLNVKESVLERIARCTGAEILPSVDAHMGKPVLGTCEQFYVENFENKALMFFEGCPVPEKGCSVLLRGCTIKQLTILKTILRQLVLMIYNWKLEKSYIMDQFASPLMEFNHLSDTCLVNDQSFKILSNENIIDNLELFEVNNLCVLTEIEQDNKFQNHLNSTILSLSPVVSFSVPFLESDIGKKCKLRKYFSKHIYGSQILNNMKSSIDCNQANDYLKTEIKLKPKHPFVTCKLTEDINSDEIQTMLALFRAQGGRILPNEPGTSINPQKNTETKKEKLIDIFDPVNHQRLQVMFYSFCPESNNAPSFCVEPRLIFMEFYGSNDICLGKFLERYCFRETYECQSNLCDSPMNKHERRFIHEKGCVRLLLSTISGPFIDHPYNENLIYTWSYCKKCSVMTPIVPISNDTWSFSFAKYLELKFHSLQCLCRALPNCKHCLNKEFIQFFVFNKTIASFEYLNIGIWEIRLPSLKLKIVPLKVNQYCSDILEEVKQWALMGHEIFNTVMTKICSLANESNVNFLPILQQLQKDQGSIKQKVDDIIQFQVSSSILNEKETNYEMVFNTIWKLDDLLVLLRRAINQAIINWNSRLLKIEVALKKDDKSQKKSEFKLNTMSEVLEEIMNFETNSDHYMEGNNITSVLSQNSLTSESEEAFEHDFENLNDSDMSFSGKCKLFVPHTRADMTTASESYALNDCDNNLSNEPKSQITLPQTDKKSVKTILSQLLPSSTLPTIIPNPIEITEHHVLNIHCHIPISIYEKEPSSIIAFTLSTSFYQNKISNTDPISIIEHAEQEEDPKETDKKSKQHINITFSDSTTNFYVKVYFAKQFVKLREAFFVSREEMYIRSLQRCISWSARGGKSGSNFCKTRDDRFILKEMSRLEIMSFLEFAPQYFAYMHSRQTNKRPTLMCKIIGVYKIKYRNTIKGSSSFNSNLLVMENLFYNKTISRIFDLKGSVRNRLVDPNSQDGEIVLLDENLIKMSCEYPLYVHSHSKIILNQAINEDTEFLSSQFIMDYSLLVGLDEDSNEFVLGIIDYIRTFTWDKKIETIVKKSGLLGGQGKLPTIISPEEYKSRFVTAMNLYFLSVPNRWTGMAKDFEHQF</sequence>
<dbReference type="InterPro" id="IPR011011">
    <property type="entry name" value="Znf_FYVE_PHD"/>
</dbReference>
<keyword evidence="8 14" id="KW-0863">Zinc-finger</keyword>
<accession>A0A5E4MYU9</accession>
<keyword evidence="11 15" id="KW-0067">ATP-binding</keyword>
<evidence type="ECO:0000256" key="3">
    <source>
        <dbReference type="ARBA" id="ARBA00022553"/>
    </source>
</evidence>
<evidence type="ECO:0000256" key="5">
    <source>
        <dbReference type="ARBA" id="ARBA00022723"/>
    </source>
</evidence>
<dbReference type="SUPFAM" id="SSF57903">
    <property type="entry name" value="FYVE/PHD zinc finger"/>
    <property type="match status" value="1"/>
</dbReference>
<evidence type="ECO:0000256" key="13">
    <source>
        <dbReference type="ARBA" id="ARBA00052820"/>
    </source>
</evidence>
<dbReference type="InterPro" id="IPR027409">
    <property type="entry name" value="GroEL-like_apical_dom_sf"/>
</dbReference>
<dbReference type="GO" id="GO:0005524">
    <property type="term" value="F:ATP binding"/>
    <property type="evidence" value="ECO:0007669"/>
    <property type="project" value="UniProtKB-UniRule"/>
</dbReference>
<dbReference type="InterPro" id="IPR002423">
    <property type="entry name" value="Cpn60/GroEL/TCP-1"/>
</dbReference>
<dbReference type="GO" id="GO:0010008">
    <property type="term" value="C:endosome membrane"/>
    <property type="evidence" value="ECO:0007669"/>
    <property type="project" value="UniProtKB-SubCell"/>
</dbReference>
<evidence type="ECO:0000259" key="18">
    <source>
        <dbReference type="PROSITE" id="PS51455"/>
    </source>
</evidence>
<dbReference type="InterPro" id="IPR043548">
    <property type="entry name" value="PIKfyve"/>
</dbReference>
<dbReference type="InterPro" id="IPR044769">
    <property type="entry name" value="PIKfyve_PIPKc"/>
</dbReference>
<gene>
    <name evidence="19" type="ORF">CINCED_3A016117</name>
</gene>
<evidence type="ECO:0000256" key="8">
    <source>
        <dbReference type="ARBA" id="ARBA00022771"/>
    </source>
</evidence>
<dbReference type="GO" id="GO:0090385">
    <property type="term" value="P:phagosome-lysosome fusion"/>
    <property type="evidence" value="ECO:0007669"/>
    <property type="project" value="TreeGrafter"/>
</dbReference>
<evidence type="ECO:0000256" key="10">
    <source>
        <dbReference type="ARBA" id="ARBA00022833"/>
    </source>
</evidence>
<keyword evidence="3" id="KW-0597">Phosphoprotein</keyword>
<dbReference type="InterPro" id="IPR002498">
    <property type="entry name" value="PInositol-4-P-4/5-kinase_core"/>
</dbReference>
<feature type="domain" description="DEP" evidence="17">
    <location>
        <begin position="261"/>
        <end position="334"/>
    </location>
</feature>
<dbReference type="InterPro" id="IPR013083">
    <property type="entry name" value="Znf_RING/FYVE/PHD"/>
</dbReference>
<dbReference type="Pfam" id="PF00118">
    <property type="entry name" value="Cpn60_TCP1"/>
    <property type="match status" value="1"/>
</dbReference>
<keyword evidence="4 15" id="KW-0808">Transferase</keyword>
<dbReference type="GO" id="GO:0008270">
    <property type="term" value="F:zinc ion binding"/>
    <property type="evidence" value="ECO:0007669"/>
    <property type="project" value="UniProtKB-KW"/>
</dbReference>
<evidence type="ECO:0000256" key="15">
    <source>
        <dbReference type="PROSITE-ProRule" id="PRU00781"/>
    </source>
</evidence>
<evidence type="ECO:0000256" key="9">
    <source>
        <dbReference type="ARBA" id="ARBA00022777"/>
    </source>
</evidence>
<dbReference type="GO" id="GO:0046488">
    <property type="term" value="P:phosphatidylinositol metabolic process"/>
    <property type="evidence" value="ECO:0007669"/>
    <property type="project" value="UniProtKB-UniRule"/>
</dbReference>
<dbReference type="FunFam" id="3.30.40.10:FF:000057">
    <property type="entry name" value="1-phosphatidylinositol 3-phosphate 5-kinase isoform X1"/>
    <property type="match status" value="1"/>
</dbReference>
<evidence type="ECO:0000256" key="11">
    <source>
        <dbReference type="ARBA" id="ARBA00022840"/>
    </source>
</evidence>
<feature type="domain" description="PIPK" evidence="18">
    <location>
        <begin position="1338"/>
        <end position="1662"/>
    </location>
</feature>
<evidence type="ECO:0000256" key="4">
    <source>
        <dbReference type="ARBA" id="ARBA00022679"/>
    </source>
</evidence>
<dbReference type="OrthoDB" id="158357at2759"/>
<proteinExistence type="predicted"/>
<dbReference type="InterPro" id="IPR000306">
    <property type="entry name" value="Znf_FYVE"/>
</dbReference>
<dbReference type="InterPro" id="IPR036388">
    <property type="entry name" value="WH-like_DNA-bd_sf"/>
</dbReference>
<dbReference type="PROSITE" id="PS51455">
    <property type="entry name" value="PIPK"/>
    <property type="match status" value="1"/>
</dbReference>